<sequence length="65" mass="7877">MTLFCVEQHILYNMNPKVHLELFLFCCISRTCSSIEKTLQKFGDYKRLFFLYIMRIWLQSGSFML</sequence>
<dbReference type="EnsemblPlants" id="Ma08_t25120.1">
    <property type="protein sequence ID" value="Ma08_p25120.1"/>
    <property type="gene ID" value="Ma08_g25120"/>
</dbReference>
<dbReference type="AlphaFoldDB" id="A0A804KAH7"/>
<dbReference type="EMBL" id="HG996472">
    <property type="protein sequence ID" value="CAG1832679.1"/>
    <property type="molecule type" value="Genomic_DNA"/>
</dbReference>
<proteinExistence type="predicted"/>
<keyword evidence="3" id="KW-1185">Reference proteome</keyword>
<gene>
    <name evidence="1" type="ORF">GSMUA_85990.1</name>
</gene>
<reference evidence="2" key="2">
    <citation type="submission" date="2021-05" db="UniProtKB">
        <authorList>
            <consortium name="EnsemblPlants"/>
        </authorList>
    </citation>
    <scope>IDENTIFICATION</scope>
    <source>
        <strain evidence="2">subsp. malaccensis</strain>
    </source>
</reference>
<accession>A0A804KAH7</accession>
<dbReference type="InParanoid" id="A0A804KAH7"/>
<dbReference type="Proteomes" id="UP000012960">
    <property type="component" value="Unplaced"/>
</dbReference>
<reference evidence="1" key="1">
    <citation type="submission" date="2021-03" db="EMBL/GenBank/DDBJ databases">
        <authorList>
            <consortium name="Genoscope - CEA"/>
            <person name="William W."/>
        </authorList>
    </citation>
    <scope>NUCLEOTIDE SEQUENCE</scope>
    <source>
        <strain evidence="1">Doubled-haploid Pahang</strain>
    </source>
</reference>
<dbReference type="Gramene" id="Ma08_t25120.1">
    <property type="protein sequence ID" value="Ma08_p25120.1"/>
    <property type="gene ID" value="Ma08_g25120"/>
</dbReference>
<evidence type="ECO:0000313" key="2">
    <source>
        <dbReference type="EnsemblPlants" id="Ma08_p25120.1"/>
    </source>
</evidence>
<protein>
    <submittedName>
        <fullName evidence="1">(wild Malaysian banana) hypothetical protein</fullName>
    </submittedName>
</protein>
<organism evidence="2 3">
    <name type="scientific">Musa acuminata subsp. malaccensis</name>
    <name type="common">Wild banana</name>
    <name type="synonym">Musa malaccensis</name>
    <dbReference type="NCBI Taxonomy" id="214687"/>
    <lineage>
        <taxon>Eukaryota</taxon>
        <taxon>Viridiplantae</taxon>
        <taxon>Streptophyta</taxon>
        <taxon>Embryophyta</taxon>
        <taxon>Tracheophyta</taxon>
        <taxon>Spermatophyta</taxon>
        <taxon>Magnoliopsida</taxon>
        <taxon>Liliopsida</taxon>
        <taxon>Zingiberales</taxon>
        <taxon>Musaceae</taxon>
        <taxon>Musa</taxon>
    </lineage>
</organism>
<name>A0A804KAH7_MUSAM</name>
<evidence type="ECO:0000313" key="3">
    <source>
        <dbReference type="Proteomes" id="UP000012960"/>
    </source>
</evidence>
<evidence type="ECO:0000313" key="1">
    <source>
        <dbReference type="EMBL" id="CAG1832679.1"/>
    </source>
</evidence>